<dbReference type="InterPro" id="IPR011009">
    <property type="entry name" value="Kinase-like_dom_sf"/>
</dbReference>
<evidence type="ECO:0000256" key="2">
    <source>
        <dbReference type="ARBA" id="ARBA00022527"/>
    </source>
</evidence>
<dbReference type="PANTHER" id="PTHR24343:SF558">
    <property type="entry name" value="PROTEIN KINASE DOMAIN-CONTAINING PROTEIN"/>
    <property type="match status" value="1"/>
</dbReference>
<dbReference type="Proteomes" id="UP000288805">
    <property type="component" value="Unassembled WGS sequence"/>
</dbReference>
<dbReference type="GO" id="GO:0004674">
    <property type="term" value="F:protein serine/threonine kinase activity"/>
    <property type="evidence" value="ECO:0007669"/>
    <property type="project" value="UniProtKB-KW"/>
</dbReference>
<dbReference type="Pfam" id="PF00069">
    <property type="entry name" value="Pkinase"/>
    <property type="match status" value="2"/>
</dbReference>
<evidence type="ECO:0000259" key="9">
    <source>
        <dbReference type="PROSITE" id="PS50011"/>
    </source>
</evidence>
<evidence type="ECO:0000256" key="7">
    <source>
        <dbReference type="ARBA" id="ARBA00047899"/>
    </source>
</evidence>
<dbReference type="GO" id="GO:0006970">
    <property type="term" value="P:response to osmotic stress"/>
    <property type="evidence" value="ECO:0007669"/>
    <property type="project" value="UniProtKB-ARBA"/>
</dbReference>
<dbReference type="InterPro" id="IPR008271">
    <property type="entry name" value="Ser/Thr_kinase_AS"/>
</dbReference>
<comment type="caution">
    <text evidence="10">The sequence shown here is derived from an EMBL/GenBank/DDBJ whole genome shotgun (WGS) entry which is preliminary data.</text>
</comment>
<reference evidence="10 11" key="1">
    <citation type="journal article" date="2018" name="PLoS Genet.">
        <title>Population sequencing reveals clonal diversity and ancestral inbreeding in the grapevine cultivar Chardonnay.</title>
        <authorList>
            <person name="Roach M.J."/>
            <person name="Johnson D.L."/>
            <person name="Bohlmann J."/>
            <person name="van Vuuren H.J."/>
            <person name="Jones S.J."/>
            <person name="Pretorius I.S."/>
            <person name="Schmidt S.A."/>
            <person name="Borneman A.R."/>
        </authorList>
    </citation>
    <scope>NUCLEOTIDE SEQUENCE [LARGE SCALE GENOMIC DNA]</scope>
    <source>
        <strain evidence="11">cv. Chardonnay</strain>
        <tissue evidence="10">Leaf</tissue>
    </source>
</reference>
<sequence>MELSGISELNAAIQHALREHLYMQVLLTPTHLAIVMEYAAGGELFERICNAGRFSEDEARFFFQQLISGVSYCHSMEICHRDLKLENTLLDGSPMPRLKICDFGYSKSALLHSQPKSAVGTPAYIAPEVLSRKEYDGKIICLHSTDTEHYYANFPKLRTSVVIADVWSCGVTLYVMLVGAYPFEDPEDPRNFRKTIGRIMSVQYSIPDYVHVSADCRQLLSRIFVANPAKRITIPEIKQHPWFLKNFPKELIEGEKTNYGELHHDQLVQSVEEIMRIIQEARTPGEGSKVDGHSLDGALDSDDLEADLESEIDVSGDFMAPV</sequence>
<dbReference type="AlphaFoldDB" id="A0A438GDX2"/>
<name>A0A438GDX2_VITVI</name>
<protein>
    <recommendedName>
        <fullName evidence="1">non-specific serine/threonine protein kinase</fullName>
        <ecNumber evidence="1">2.7.11.1</ecNumber>
    </recommendedName>
</protein>
<organism evidence="10 11">
    <name type="scientific">Vitis vinifera</name>
    <name type="common">Grape</name>
    <dbReference type="NCBI Taxonomy" id="29760"/>
    <lineage>
        <taxon>Eukaryota</taxon>
        <taxon>Viridiplantae</taxon>
        <taxon>Streptophyta</taxon>
        <taxon>Embryophyta</taxon>
        <taxon>Tracheophyta</taxon>
        <taxon>Spermatophyta</taxon>
        <taxon>Magnoliopsida</taxon>
        <taxon>eudicotyledons</taxon>
        <taxon>Gunneridae</taxon>
        <taxon>Pentapetalae</taxon>
        <taxon>rosids</taxon>
        <taxon>Vitales</taxon>
        <taxon>Vitaceae</taxon>
        <taxon>Viteae</taxon>
        <taxon>Vitis</taxon>
    </lineage>
</organism>
<keyword evidence="5 10" id="KW-0418">Kinase</keyword>
<evidence type="ECO:0000256" key="4">
    <source>
        <dbReference type="ARBA" id="ARBA00022741"/>
    </source>
</evidence>
<evidence type="ECO:0000313" key="10">
    <source>
        <dbReference type="EMBL" id="RVW70391.1"/>
    </source>
</evidence>
<evidence type="ECO:0000256" key="5">
    <source>
        <dbReference type="ARBA" id="ARBA00022777"/>
    </source>
</evidence>
<dbReference type="SUPFAM" id="SSF56112">
    <property type="entry name" value="Protein kinase-like (PK-like)"/>
    <property type="match status" value="1"/>
</dbReference>
<dbReference type="PANTHER" id="PTHR24343">
    <property type="entry name" value="SERINE/THREONINE KINASE"/>
    <property type="match status" value="1"/>
</dbReference>
<dbReference type="GO" id="GO:0005524">
    <property type="term" value="F:ATP binding"/>
    <property type="evidence" value="ECO:0007669"/>
    <property type="project" value="UniProtKB-KW"/>
</dbReference>
<dbReference type="InterPro" id="IPR000719">
    <property type="entry name" value="Prot_kinase_dom"/>
</dbReference>
<keyword evidence="6" id="KW-0067">ATP-binding</keyword>
<dbReference type="PROSITE" id="PS50011">
    <property type="entry name" value="PROTEIN_KINASE_DOM"/>
    <property type="match status" value="1"/>
</dbReference>
<feature type="domain" description="Protein kinase" evidence="9">
    <location>
        <begin position="1"/>
        <end position="243"/>
    </location>
</feature>
<accession>A0A438GDX2</accession>
<dbReference type="EMBL" id="QGNW01000466">
    <property type="protein sequence ID" value="RVW70391.1"/>
    <property type="molecule type" value="Genomic_DNA"/>
</dbReference>
<evidence type="ECO:0000313" key="11">
    <source>
        <dbReference type="Proteomes" id="UP000288805"/>
    </source>
</evidence>
<dbReference type="FunFam" id="1.10.510.10:FF:000132">
    <property type="entry name" value="Serine/threonine-protein kinase SRK2A"/>
    <property type="match status" value="1"/>
</dbReference>
<keyword evidence="2" id="KW-0723">Serine/threonine-protein kinase</keyword>
<dbReference type="SMART" id="SM00220">
    <property type="entry name" value="S_TKc"/>
    <property type="match status" value="1"/>
</dbReference>
<dbReference type="EC" id="2.7.11.1" evidence="1"/>
<dbReference type="PROSITE" id="PS00108">
    <property type="entry name" value="PROTEIN_KINASE_ST"/>
    <property type="match status" value="1"/>
</dbReference>
<comment type="catalytic activity">
    <reaction evidence="7">
        <text>L-threonyl-[protein] + ATP = O-phospho-L-threonyl-[protein] + ADP + H(+)</text>
        <dbReference type="Rhea" id="RHEA:46608"/>
        <dbReference type="Rhea" id="RHEA-COMP:11060"/>
        <dbReference type="Rhea" id="RHEA-COMP:11605"/>
        <dbReference type="ChEBI" id="CHEBI:15378"/>
        <dbReference type="ChEBI" id="CHEBI:30013"/>
        <dbReference type="ChEBI" id="CHEBI:30616"/>
        <dbReference type="ChEBI" id="CHEBI:61977"/>
        <dbReference type="ChEBI" id="CHEBI:456216"/>
        <dbReference type="EC" id="2.7.11.1"/>
    </reaction>
</comment>
<keyword evidence="3" id="KW-0808">Transferase</keyword>
<gene>
    <name evidence="10" type="primary">SAPK3_1</name>
    <name evidence="10" type="ORF">CK203_060559</name>
</gene>
<evidence type="ECO:0000256" key="8">
    <source>
        <dbReference type="ARBA" id="ARBA00048679"/>
    </source>
</evidence>
<comment type="catalytic activity">
    <reaction evidence="8">
        <text>L-seryl-[protein] + ATP = O-phospho-L-seryl-[protein] + ADP + H(+)</text>
        <dbReference type="Rhea" id="RHEA:17989"/>
        <dbReference type="Rhea" id="RHEA-COMP:9863"/>
        <dbReference type="Rhea" id="RHEA-COMP:11604"/>
        <dbReference type="ChEBI" id="CHEBI:15378"/>
        <dbReference type="ChEBI" id="CHEBI:29999"/>
        <dbReference type="ChEBI" id="CHEBI:30616"/>
        <dbReference type="ChEBI" id="CHEBI:83421"/>
        <dbReference type="ChEBI" id="CHEBI:456216"/>
        <dbReference type="EC" id="2.7.11.1"/>
    </reaction>
</comment>
<dbReference type="Gene3D" id="1.10.510.10">
    <property type="entry name" value="Transferase(Phosphotransferase) domain 1"/>
    <property type="match status" value="1"/>
</dbReference>
<keyword evidence="4" id="KW-0547">Nucleotide-binding</keyword>
<evidence type="ECO:0000256" key="1">
    <source>
        <dbReference type="ARBA" id="ARBA00012513"/>
    </source>
</evidence>
<evidence type="ECO:0000256" key="6">
    <source>
        <dbReference type="ARBA" id="ARBA00022840"/>
    </source>
</evidence>
<proteinExistence type="predicted"/>
<evidence type="ECO:0000256" key="3">
    <source>
        <dbReference type="ARBA" id="ARBA00022679"/>
    </source>
</evidence>